<sequence length="102" mass="12176">MVKPKQLMQLYDMLEKRSQESGFHAGKSGRHMKFPYTFSAKVAQFPLFFYMKNNWIWMYYPLGAFVAFYAFYKIHRIVNSEASKKNWADSQRKIAEKEAAHH</sequence>
<dbReference type="Proteomes" id="UP001154114">
    <property type="component" value="Chromosome 5"/>
</dbReference>
<evidence type="ECO:0000313" key="2">
    <source>
        <dbReference type="EMBL" id="CAH0604556.1"/>
    </source>
</evidence>
<organism evidence="2 3">
    <name type="scientific">Chrysodeixis includens</name>
    <name type="common">Soybean looper</name>
    <name type="synonym">Pseudoplusia includens</name>
    <dbReference type="NCBI Taxonomy" id="689277"/>
    <lineage>
        <taxon>Eukaryota</taxon>
        <taxon>Metazoa</taxon>
        <taxon>Ecdysozoa</taxon>
        <taxon>Arthropoda</taxon>
        <taxon>Hexapoda</taxon>
        <taxon>Insecta</taxon>
        <taxon>Pterygota</taxon>
        <taxon>Neoptera</taxon>
        <taxon>Endopterygota</taxon>
        <taxon>Lepidoptera</taxon>
        <taxon>Glossata</taxon>
        <taxon>Ditrysia</taxon>
        <taxon>Noctuoidea</taxon>
        <taxon>Noctuidae</taxon>
        <taxon>Plusiinae</taxon>
        <taxon>Chrysodeixis</taxon>
    </lineage>
</organism>
<accession>A0A9P0C136</accession>
<keyword evidence="1" id="KW-1133">Transmembrane helix</keyword>
<keyword evidence="1" id="KW-0472">Membrane</keyword>
<dbReference type="EMBL" id="LR824008">
    <property type="protein sequence ID" value="CAH0604556.1"/>
    <property type="molecule type" value="Genomic_DNA"/>
</dbReference>
<feature type="transmembrane region" description="Helical" evidence="1">
    <location>
        <begin position="55"/>
        <end position="72"/>
    </location>
</feature>
<proteinExistence type="predicted"/>
<dbReference type="OrthoDB" id="6067390at2759"/>
<gene>
    <name evidence="2" type="ORF">CINC_LOCUS10956</name>
</gene>
<keyword evidence="1" id="KW-0812">Transmembrane</keyword>
<name>A0A9P0C136_CHRIL</name>
<keyword evidence="3" id="KW-1185">Reference proteome</keyword>
<evidence type="ECO:0000256" key="1">
    <source>
        <dbReference type="SAM" id="Phobius"/>
    </source>
</evidence>
<dbReference type="AlphaFoldDB" id="A0A9P0C136"/>
<protein>
    <submittedName>
        <fullName evidence="2">Uncharacterized protein</fullName>
    </submittedName>
</protein>
<reference evidence="2" key="1">
    <citation type="submission" date="2021-12" db="EMBL/GenBank/DDBJ databases">
        <authorList>
            <person name="King R."/>
        </authorList>
    </citation>
    <scope>NUCLEOTIDE SEQUENCE</scope>
</reference>
<evidence type="ECO:0000313" key="3">
    <source>
        <dbReference type="Proteomes" id="UP001154114"/>
    </source>
</evidence>